<protein>
    <submittedName>
        <fullName evidence="1">Uncharacterized protein</fullName>
    </submittedName>
</protein>
<name>A0ABP0U6R5_9BRYO</name>
<reference evidence="1" key="1">
    <citation type="submission" date="2024-02" db="EMBL/GenBank/DDBJ databases">
        <authorList>
            <consortium name="ELIXIR-Norway"/>
            <consortium name="Elixir Norway"/>
        </authorList>
    </citation>
    <scope>NUCLEOTIDE SEQUENCE</scope>
</reference>
<sequence>MDSVQEFISKCFDYAGIHNIPALISKPGHILGIHPDTTKSSSFPLLCYESSTGLLCRLKPKKRKNPCISWKVDSSSLDQILFQLPFCSNGDEHFCSSAKGS</sequence>
<accession>A0ABP0U6R5</accession>
<dbReference type="EMBL" id="OZ019894">
    <property type="protein sequence ID" value="CAK9214295.1"/>
    <property type="molecule type" value="Genomic_DNA"/>
</dbReference>
<gene>
    <name evidence="1" type="ORF">CSSPTR1EN2_LOCUS12160</name>
</gene>
<evidence type="ECO:0000313" key="1">
    <source>
        <dbReference type="EMBL" id="CAK9214295.1"/>
    </source>
</evidence>
<dbReference type="Proteomes" id="UP001497512">
    <property type="component" value="Chromosome 2"/>
</dbReference>
<proteinExistence type="predicted"/>
<organism evidence="1 2">
    <name type="scientific">Sphagnum troendelagicum</name>
    <dbReference type="NCBI Taxonomy" id="128251"/>
    <lineage>
        <taxon>Eukaryota</taxon>
        <taxon>Viridiplantae</taxon>
        <taxon>Streptophyta</taxon>
        <taxon>Embryophyta</taxon>
        <taxon>Bryophyta</taxon>
        <taxon>Sphagnophytina</taxon>
        <taxon>Sphagnopsida</taxon>
        <taxon>Sphagnales</taxon>
        <taxon>Sphagnaceae</taxon>
        <taxon>Sphagnum</taxon>
    </lineage>
</organism>
<evidence type="ECO:0000313" key="2">
    <source>
        <dbReference type="Proteomes" id="UP001497512"/>
    </source>
</evidence>
<keyword evidence="2" id="KW-1185">Reference proteome</keyword>